<proteinExistence type="inferred from homology"/>
<dbReference type="InterPro" id="IPR023393">
    <property type="entry name" value="START-like_dom_sf"/>
</dbReference>
<sequence>MLAAIKPSEDGYEARFERRLKHPVEKVWSFLTENDKLKRWFSELQVDDLREGGVIKFDMQDGTFEEMRILELRPHSVLEYTWGDDQVRFELYPEPDGGSRLVLIEKIRRLTDHSPKDLAGWHVCLDVVEALLDDRTFESREQAWERRYKEYERAVARLRNE</sequence>
<protein>
    <submittedName>
        <fullName evidence="3">SRPBCC family protein</fullName>
    </submittedName>
</protein>
<evidence type="ECO:0000313" key="3">
    <source>
        <dbReference type="EMBL" id="MBB6693351.1"/>
    </source>
</evidence>
<reference evidence="3 4" key="1">
    <citation type="submission" date="2020-08" db="EMBL/GenBank/DDBJ databases">
        <title>Cohnella phylogeny.</title>
        <authorList>
            <person name="Dunlap C."/>
        </authorList>
    </citation>
    <scope>NUCLEOTIDE SEQUENCE [LARGE SCALE GENOMIC DNA]</scope>
    <source>
        <strain evidence="3 4">DSM 25239</strain>
    </source>
</reference>
<dbReference type="Gene3D" id="3.30.530.20">
    <property type="match status" value="1"/>
</dbReference>
<dbReference type="SUPFAM" id="SSF55961">
    <property type="entry name" value="Bet v1-like"/>
    <property type="match status" value="1"/>
</dbReference>
<dbReference type="Proteomes" id="UP000553776">
    <property type="component" value="Unassembled WGS sequence"/>
</dbReference>
<evidence type="ECO:0000256" key="1">
    <source>
        <dbReference type="ARBA" id="ARBA00006817"/>
    </source>
</evidence>
<dbReference type="InterPro" id="IPR013538">
    <property type="entry name" value="ASHA1/2-like_C"/>
</dbReference>
<keyword evidence="4" id="KW-1185">Reference proteome</keyword>
<name>A0A841U5M0_9BACL</name>
<organism evidence="3 4">
    <name type="scientific">Cohnella xylanilytica</name>
    <dbReference type="NCBI Taxonomy" id="557555"/>
    <lineage>
        <taxon>Bacteria</taxon>
        <taxon>Bacillati</taxon>
        <taxon>Bacillota</taxon>
        <taxon>Bacilli</taxon>
        <taxon>Bacillales</taxon>
        <taxon>Paenibacillaceae</taxon>
        <taxon>Cohnella</taxon>
    </lineage>
</organism>
<dbReference type="AlphaFoldDB" id="A0A841U5M0"/>
<evidence type="ECO:0000259" key="2">
    <source>
        <dbReference type="Pfam" id="PF08327"/>
    </source>
</evidence>
<feature type="domain" description="Activator of Hsp90 ATPase homologue 1/2-like C-terminal" evidence="2">
    <location>
        <begin position="22"/>
        <end position="132"/>
    </location>
</feature>
<accession>A0A841U5M0</accession>
<dbReference type="Pfam" id="PF08327">
    <property type="entry name" value="AHSA1"/>
    <property type="match status" value="1"/>
</dbReference>
<dbReference type="RefSeq" id="WP_185137329.1">
    <property type="nucleotide sequence ID" value="NZ_JACJVR010000070.1"/>
</dbReference>
<gene>
    <name evidence="3" type="ORF">H7B90_18255</name>
</gene>
<dbReference type="EMBL" id="JACJVR010000070">
    <property type="protein sequence ID" value="MBB6693351.1"/>
    <property type="molecule type" value="Genomic_DNA"/>
</dbReference>
<comment type="similarity">
    <text evidence="1">Belongs to the AHA1 family.</text>
</comment>
<comment type="caution">
    <text evidence="3">The sequence shown here is derived from an EMBL/GenBank/DDBJ whole genome shotgun (WGS) entry which is preliminary data.</text>
</comment>
<dbReference type="CDD" id="cd08899">
    <property type="entry name" value="SRPBCC_CalC_Aha1-like_6"/>
    <property type="match status" value="1"/>
</dbReference>
<evidence type="ECO:0000313" key="4">
    <source>
        <dbReference type="Proteomes" id="UP000553776"/>
    </source>
</evidence>